<accession>A0A7Y0DX55</accession>
<proteinExistence type="inferred from homology"/>
<protein>
    <submittedName>
        <fullName evidence="3">DUF2325 domain-containing protein</fullName>
    </submittedName>
</protein>
<feature type="coiled-coil region" evidence="2">
    <location>
        <begin position="191"/>
        <end position="282"/>
    </location>
</feature>
<name>A0A7Y0DX55_9PROT</name>
<dbReference type="EMBL" id="JABBNT010000001">
    <property type="protein sequence ID" value="NMM43200.1"/>
    <property type="molecule type" value="Genomic_DNA"/>
</dbReference>
<dbReference type="Pfam" id="PF10087">
    <property type="entry name" value="DUF2325"/>
    <property type="match status" value="1"/>
</dbReference>
<dbReference type="Proteomes" id="UP000539372">
    <property type="component" value="Unassembled WGS sequence"/>
</dbReference>
<dbReference type="RefSeq" id="WP_169623497.1">
    <property type="nucleotide sequence ID" value="NZ_JABBNT010000001.1"/>
</dbReference>
<evidence type="ECO:0000256" key="2">
    <source>
        <dbReference type="SAM" id="Coils"/>
    </source>
</evidence>
<gene>
    <name evidence="3" type="ORF">HH303_01840</name>
</gene>
<evidence type="ECO:0000313" key="4">
    <source>
        <dbReference type="Proteomes" id="UP000539372"/>
    </source>
</evidence>
<dbReference type="InterPro" id="IPR016772">
    <property type="entry name" value="UCP020408"/>
</dbReference>
<comment type="caution">
    <text evidence="3">The sequence shown here is derived from an EMBL/GenBank/DDBJ whole genome shotgun (WGS) entry which is preliminary data.</text>
</comment>
<evidence type="ECO:0000256" key="1">
    <source>
        <dbReference type="ARBA" id="ARBA00007189"/>
    </source>
</evidence>
<keyword evidence="4" id="KW-1185">Reference proteome</keyword>
<reference evidence="3 4" key="1">
    <citation type="submission" date="2020-04" db="EMBL/GenBank/DDBJ databases">
        <title>Rhodospirillaceae bacterium KN72 isolated from deep sea.</title>
        <authorList>
            <person name="Zhang D.-C."/>
        </authorList>
    </citation>
    <scope>NUCLEOTIDE SEQUENCE [LARGE SCALE GENOMIC DNA]</scope>
    <source>
        <strain evidence="3 4">KN72</strain>
    </source>
</reference>
<evidence type="ECO:0000313" key="3">
    <source>
        <dbReference type="EMBL" id="NMM43200.1"/>
    </source>
</evidence>
<organism evidence="3 4">
    <name type="scientific">Pacificispira spongiicola</name>
    <dbReference type="NCBI Taxonomy" id="2729598"/>
    <lineage>
        <taxon>Bacteria</taxon>
        <taxon>Pseudomonadati</taxon>
        <taxon>Pseudomonadota</taxon>
        <taxon>Alphaproteobacteria</taxon>
        <taxon>Rhodospirillales</taxon>
        <taxon>Rhodospirillaceae</taxon>
        <taxon>Pacificispira</taxon>
    </lineage>
</organism>
<comment type="similarity">
    <text evidence="1">Belongs to the UPF0751 family.</text>
</comment>
<dbReference type="AlphaFoldDB" id="A0A7Y0DX55"/>
<sequence length="414" mass="45557">MCRDCDGSRSFGSVPSFDGFGKDPLAKAAPAVEKGKGGLPFIGKQKQGRKKLWEIDMAYHCAVIGTCFSIAELKKLGSKYGVSFPEKTQDYTVHGFFVEKAKTSEPVSKAMYKALEKKYAVPVRQLERQPDQDAQRRFWADSQVQGGLPGAFWAFVSAGHVDAALVSEVFGEVHMLSHGVAQATAKSASKLTKLAEDAAAADQALRDERKKSAGLQAERDDLANRLTAMEEKARRLTVSNDYLQGQYQEAVNGLPAQLKAENDELRRRVDRLERERAEFLAEGPAIKIVEKANPETERPIQVTDRSDKADFKGQRLLYIGGVDSLLDRYKTVAEEACCVFMHHDGGNRDCINRLDGALERADFVVVPIECVSHSACKRAKQFCKAANKRFLPVRTPSVSALAQLLSTLPVSSGN</sequence>
<keyword evidence="2" id="KW-0175">Coiled coil</keyword>